<dbReference type="Pfam" id="PF03496">
    <property type="entry name" value="ADPrib_exo_Tox"/>
    <property type="match status" value="1"/>
</dbReference>
<comment type="catalytic activity">
    <reaction evidence="3">
        <text>L-arginyl-[protein] + NAD(+) = N(omega)-(ADP-D-ribosyl)-L-arginyl-[protein] + nicotinamide + H(+)</text>
        <dbReference type="Rhea" id="RHEA:19149"/>
        <dbReference type="Rhea" id="RHEA-COMP:10532"/>
        <dbReference type="Rhea" id="RHEA-COMP:15087"/>
        <dbReference type="ChEBI" id="CHEBI:15378"/>
        <dbReference type="ChEBI" id="CHEBI:17154"/>
        <dbReference type="ChEBI" id="CHEBI:29965"/>
        <dbReference type="ChEBI" id="CHEBI:57540"/>
        <dbReference type="ChEBI" id="CHEBI:142554"/>
        <dbReference type="EC" id="2.4.2.31"/>
    </reaction>
</comment>
<evidence type="ECO:0000256" key="3">
    <source>
        <dbReference type="ARBA" id="ARBA00047597"/>
    </source>
</evidence>
<accession>A0ABX9SG38</accession>
<keyword evidence="7" id="KW-1185">Reference proteome</keyword>
<dbReference type="SUPFAM" id="SSF56399">
    <property type="entry name" value="ADP-ribosylation"/>
    <property type="match status" value="1"/>
</dbReference>
<name>A0ABX9SG38_9GAMM</name>
<evidence type="ECO:0000256" key="4">
    <source>
        <dbReference type="SAM" id="MobiDB-lite"/>
    </source>
</evidence>
<protein>
    <recommendedName>
        <fullName evidence="1">NAD(+)--protein-arginine ADP-ribosyltransferase</fullName>
        <ecNumber evidence="1">2.4.2.31</ecNumber>
    </recommendedName>
    <alternativeName>
        <fullName evidence="2">NAD(+)--arginine ADP-ribosyltransferase</fullName>
    </alternativeName>
</protein>
<dbReference type="InterPro" id="IPR003540">
    <property type="entry name" value="ADP-ribosyltransferase"/>
</dbReference>
<proteinExistence type="predicted"/>
<evidence type="ECO:0000256" key="2">
    <source>
        <dbReference type="ARBA" id="ARBA00033021"/>
    </source>
</evidence>
<reference evidence="6 7" key="1">
    <citation type="submission" date="2018-10" db="EMBL/GenBank/DDBJ databases">
        <title>Genomic Encyclopedia of Archaeal and Bacterial Type Strains, Phase II (KMG-II): from individual species to whole genera.</title>
        <authorList>
            <person name="Goeker M."/>
        </authorList>
    </citation>
    <scope>NUCLEOTIDE SEQUENCE [LARGE SCALE GENOMIC DNA]</scope>
    <source>
        <strain evidence="6 7">DSM 15149</strain>
    </source>
</reference>
<sequence>MFRANQSHTTSQRPAASIVTQMEQVPSVTTSRGSNQPTLINQPAKMPPLQQAIEEFNKAVMRAAKYEGSVENIIRDKVNRLFPTADKALKEKVVAQSVEKVAEANQAFEFNHLGNDLLEFPAVEYMSRSFVRRVLEHLAIAQAKDPSLTVPKTNEDAGIGFLQGWSNDDVAWAKQLNAVLNESKINARVLTTLAYSHIRPFRDPALLRKMGDAINQQLLTDKESHPRLDIFQGHSANSEPKFAKPITTQPHGWPWLKYADWNTAEALGNKTHIDLIGSRQNGDPHKGTGFKFQGMQQAIKPTPYRRNSFSLSERSEHESGYGGFVINDKSLTSIDTDQPISVNWRQQNMDKKLPMFSGPSSTTSYMYEIARLLNLPAYEAQLFRALLLGWMIQARDHSFTEIMGALDAYAMESNQHGPAVVDSDEKMAWHARQTGDWLSAYESLVTEDINLPAMEAKTIILNGQEIHLPALEPVKIDQKTFDQFITQGKGYPSQYGSDDSLLKLGQAIQLGQEAEDEAGLASEKILYAPQDMETLKLYNPQKRVLPVRPERTEPGTPLLDATKDEKVTKWLDELPPERRAFLLNSAASLLAESTQQDSLSNVFHYGGRNDVWETFLTVKETNMLAEKLKLDSLQSGEKPFIHLLDLAAAKNTPQERKATILTAIGGLKDNQDVLIKGMMLAVTRFYTANGANVINPGYGDFAPPKNDEEREIRLQSLLKRNQYRTSTQRTQAKNEYNQTVELLRSALESPMFERYSGKVWHGSHVAVADAILEKRTGAKFPGFMSTTYDPNVAQSYMDKGALLVVKAAEVNGSIVEGISNAPNEKEVLFPADTSFKVEQSYTMHLKKDYPPTHQSMMKRRMFDLEVAKGQRQPYVTMRVTTPEMDQLGQTDRSNLAGGRELKELIAHIEKNGPSMDTDKIKVVVMIPENRTEPQKKRVSDRAIHAGFDYQEKGLAVEENEKQAKRVTKKPQALLAAR</sequence>
<gene>
    <name evidence="6" type="ORF">BDD30_4470</name>
</gene>
<evidence type="ECO:0000313" key="7">
    <source>
        <dbReference type="Proteomes" id="UP000280955"/>
    </source>
</evidence>
<dbReference type="Gene3D" id="3.90.176.10">
    <property type="entry name" value="Toxin ADP-ribosyltransferase, Chain A, domain 1"/>
    <property type="match status" value="1"/>
</dbReference>
<feature type="region of interest" description="Disordered" evidence="4">
    <location>
        <begin position="1"/>
        <end position="44"/>
    </location>
</feature>
<feature type="region of interest" description="Disordered" evidence="4">
    <location>
        <begin position="958"/>
        <end position="977"/>
    </location>
</feature>
<evidence type="ECO:0000256" key="1">
    <source>
        <dbReference type="ARBA" id="ARBA00012031"/>
    </source>
</evidence>
<dbReference type="Proteomes" id="UP000280955">
    <property type="component" value="Unassembled WGS sequence"/>
</dbReference>
<dbReference type="EC" id="2.4.2.31" evidence="1"/>
<dbReference type="RefSeq" id="WP_081461601.1">
    <property type="nucleotide sequence ID" value="NC_012962.1"/>
</dbReference>
<evidence type="ECO:0000259" key="5">
    <source>
        <dbReference type="Pfam" id="PF03496"/>
    </source>
</evidence>
<comment type="caution">
    <text evidence="6">The sequence shown here is derived from an EMBL/GenBank/DDBJ whole genome shotgun (WGS) entry which is preliminary data.</text>
</comment>
<dbReference type="EMBL" id="RBLJ01000006">
    <property type="protein sequence ID" value="RKS54106.1"/>
    <property type="molecule type" value="Genomic_DNA"/>
</dbReference>
<dbReference type="PROSITE" id="PS51996">
    <property type="entry name" value="TR_MART"/>
    <property type="match status" value="1"/>
</dbReference>
<organism evidence="6 7">
    <name type="scientific">Photorhabdus asymbiotica</name>
    <dbReference type="NCBI Taxonomy" id="291112"/>
    <lineage>
        <taxon>Bacteria</taxon>
        <taxon>Pseudomonadati</taxon>
        <taxon>Pseudomonadota</taxon>
        <taxon>Gammaproteobacteria</taxon>
        <taxon>Enterobacterales</taxon>
        <taxon>Morganellaceae</taxon>
        <taxon>Photorhabdus</taxon>
    </lineage>
</organism>
<evidence type="ECO:0000313" key="6">
    <source>
        <dbReference type="EMBL" id="RKS54106.1"/>
    </source>
</evidence>
<feature type="domain" description="ADP ribosyltransferase" evidence="5">
    <location>
        <begin position="778"/>
        <end position="840"/>
    </location>
</feature>
<feature type="compositionally biased region" description="Polar residues" evidence="4">
    <location>
        <begin position="1"/>
        <end position="41"/>
    </location>
</feature>